<dbReference type="PANTHER" id="PTHR10578">
    <property type="entry name" value="S -2-HYDROXY-ACID OXIDASE-RELATED"/>
    <property type="match status" value="1"/>
</dbReference>
<gene>
    <name evidence="5" type="ORF">AA0535_1331</name>
</gene>
<evidence type="ECO:0000256" key="2">
    <source>
        <dbReference type="ARBA" id="ARBA00023002"/>
    </source>
</evidence>
<keyword evidence="6" id="KW-1185">Reference proteome</keyword>
<dbReference type="InterPro" id="IPR013785">
    <property type="entry name" value="Aldolase_TIM"/>
</dbReference>
<dbReference type="PROSITE" id="PS51349">
    <property type="entry name" value="FMN_HYDROXY_ACID_DH_2"/>
    <property type="match status" value="1"/>
</dbReference>
<reference evidence="5" key="1">
    <citation type="submission" date="2013-04" db="EMBL/GenBank/DDBJ databases">
        <title>The genome sequencing project of 58 acetic acid bacteria.</title>
        <authorList>
            <person name="Okamoto-Kainuma A."/>
            <person name="Ishikawa M."/>
            <person name="Umino S."/>
            <person name="Koizumi Y."/>
            <person name="Shiwa Y."/>
            <person name="Yoshikawa H."/>
            <person name="Matsutani M."/>
            <person name="Matsushita K."/>
        </authorList>
    </citation>
    <scope>NUCLEOTIDE SEQUENCE</scope>
    <source>
        <strain evidence="5">NRIC 0535</strain>
    </source>
</reference>
<dbReference type="RefSeq" id="WP_264815170.1">
    <property type="nucleotide sequence ID" value="NZ_BAPV01000009.1"/>
</dbReference>
<dbReference type="InterPro" id="IPR000262">
    <property type="entry name" value="FMN-dep_DH"/>
</dbReference>
<dbReference type="InterPro" id="IPR037396">
    <property type="entry name" value="FMN_HAD"/>
</dbReference>
<dbReference type="InterPro" id="IPR012133">
    <property type="entry name" value="Alpha-hydoxy_acid_DH_FMN"/>
</dbReference>
<evidence type="ECO:0000259" key="4">
    <source>
        <dbReference type="PROSITE" id="PS51349"/>
    </source>
</evidence>
<dbReference type="PANTHER" id="PTHR10578:SF143">
    <property type="entry name" value="FMN-DEPENDENT ALPHA-HYDROXY ACID DEHYDROGENASE PB1A11.03"/>
    <property type="match status" value="1"/>
</dbReference>
<evidence type="ECO:0000256" key="1">
    <source>
        <dbReference type="ARBA" id="ARBA00001917"/>
    </source>
</evidence>
<dbReference type="Gene3D" id="3.20.20.70">
    <property type="entry name" value="Aldolase class I"/>
    <property type="match status" value="1"/>
</dbReference>
<evidence type="ECO:0000313" key="6">
    <source>
        <dbReference type="Proteomes" id="UP001062776"/>
    </source>
</evidence>
<name>A0ABQ0Q217_9PROT</name>
<evidence type="ECO:0000313" key="5">
    <source>
        <dbReference type="EMBL" id="GBQ87635.1"/>
    </source>
</evidence>
<protein>
    <submittedName>
        <fullName evidence="5">L-lactate dehydrogenase</fullName>
    </submittedName>
</protein>
<keyword evidence="2" id="KW-0560">Oxidoreductase</keyword>
<accession>A0ABQ0Q217</accession>
<dbReference type="InterPro" id="IPR008259">
    <property type="entry name" value="FMN_hydac_DH_AS"/>
</dbReference>
<dbReference type="EMBL" id="BAPV01000009">
    <property type="protein sequence ID" value="GBQ87635.1"/>
    <property type="molecule type" value="Genomic_DNA"/>
</dbReference>
<dbReference type="Proteomes" id="UP001062776">
    <property type="component" value="Unassembled WGS sequence"/>
</dbReference>
<comment type="cofactor">
    <cofactor evidence="1">
        <name>FMN</name>
        <dbReference type="ChEBI" id="CHEBI:58210"/>
    </cofactor>
</comment>
<dbReference type="PROSITE" id="PS00557">
    <property type="entry name" value="FMN_HYDROXY_ACID_DH_1"/>
    <property type="match status" value="1"/>
</dbReference>
<comment type="similarity">
    <text evidence="3">Belongs to the FMN-dependent alpha-hydroxy acid dehydrogenase family.</text>
</comment>
<sequence>MLKPTSRDLRKVLNLNDFEPLARRFLPRAIHGYVAGGADDGATVQHNLDALSRLKMIPRVLRDVSACSQQVTLFGKRYASPFMIAPMGASAVVGHDADNAMALAAKAANIPYVLSANAITSIEEIGHHYPGCWFAGYQKPEKDNIERMLDRVGAAGFSAYMLTADVAVGSNRENNQRNGYTMPFRPTPRLVADMLCHPSWLCSTGLRTLRQRGIPRISNIDPVRCPSIFSREISAVTGYPSFSWEHVEMLRRHWDGPLIIKGILSPDDARLAREMGVDGIVVSNHGGRQLDCAVAPIDVLPAIKDQSGDMVVLVDSGFRRGTDILKALALGADAVLVGRPFLYAASLGGEPYVRHAIGLLQREIHTDMSLAGVTNCAALQQETFMYG</sequence>
<evidence type="ECO:0000256" key="3">
    <source>
        <dbReference type="ARBA" id="ARBA00024042"/>
    </source>
</evidence>
<dbReference type="Pfam" id="PF01070">
    <property type="entry name" value="FMN_dh"/>
    <property type="match status" value="1"/>
</dbReference>
<organism evidence="5 6">
    <name type="scientific">Asaia krungthepensis NRIC 0535</name>
    <dbReference type="NCBI Taxonomy" id="1307925"/>
    <lineage>
        <taxon>Bacteria</taxon>
        <taxon>Pseudomonadati</taxon>
        <taxon>Pseudomonadota</taxon>
        <taxon>Alphaproteobacteria</taxon>
        <taxon>Acetobacterales</taxon>
        <taxon>Acetobacteraceae</taxon>
        <taxon>Asaia</taxon>
    </lineage>
</organism>
<proteinExistence type="inferred from homology"/>
<dbReference type="PIRSF" id="PIRSF000138">
    <property type="entry name" value="Al-hdrx_acd_dh"/>
    <property type="match status" value="1"/>
</dbReference>
<dbReference type="SUPFAM" id="SSF51395">
    <property type="entry name" value="FMN-linked oxidoreductases"/>
    <property type="match status" value="1"/>
</dbReference>
<comment type="caution">
    <text evidence="5">The sequence shown here is derived from an EMBL/GenBank/DDBJ whole genome shotgun (WGS) entry which is preliminary data.</text>
</comment>
<feature type="domain" description="FMN hydroxy acid dehydrogenase" evidence="4">
    <location>
        <begin position="7"/>
        <end position="387"/>
    </location>
</feature>
<dbReference type="CDD" id="cd02809">
    <property type="entry name" value="alpha_hydroxyacid_oxid_FMN"/>
    <property type="match status" value="1"/>
</dbReference>